<keyword evidence="3" id="KW-1185">Reference proteome</keyword>
<dbReference type="Proteomes" id="UP001589645">
    <property type="component" value="Unassembled WGS sequence"/>
</dbReference>
<dbReference type="RefSeq" id="WP_390194285.1">
    <property type="nucleotide sequence ID" value="NZ_JBHMEP010000004.1"/>
</dbReference>
<reference evidence="2 3" key="1">
    <citation type="submission" date="2024-09" db="EMBL/GenBank/DDBJ databases">
        <authorList>
            <person name="Sun Q."/>
            <person name="Mori K."/>
        </authorList>
    </citation>
    <scope>NUCLEOTIDE SEQUENCE [LARGE SCALE GENOMIC DNA]</scope>
    <source>
        <strain evidence="2 3">CECT 8064</strain>
    </source>
</reference>
<name>A0ABV5HPP9_9VIBR</name>
<sequence>MNVIEPLAWRLTRGDDLKTAIQHLVTQNHIQAGSIASCVGSLSQLHIRLAGAQQTLKLSQPFEIVSLMGTLTADHQHLHIAVADNQGKVWGGHLLEESYIDTTAELIFHRYPSLHFAREHDRQTGYSELKIVRDSSIKLVE</sequence>
<dbReference type="SUPFAM" id="SSF117856">
    <property type="entry name" value="AF0104/ALDC/Ptd012-like"/>
    <property type="match status" value="1"/>
</dbReference>
<feature type="domain" description="PPC" evidence="1">
    <location>
        <begin position="1"/>
        <end position="132"/>
    </location>
</feature>
<evidence type="ECO:0000259" key="1">
    <source>
        <dbReference type="PROSITE" id="PS51742"/>
    </source>
</evidence>
<dbReference type="PROSITE" id="PS51742">
    <property type="entry name" value="PPC"/>
    <property type="match status" value="1"/>
</dbReference>
<proteinExistence type="predicted"/>
<dbReference type="EMBL" id="JBHMEP010000004">
    <property type="protein sequence ID" value="MFB9136241.1"/>
    <property type="molecule type" value="Genomic_DNA"/>
</dbReference>
<evidence type="ECO:0000313" key="3">
    <source>
        <dbReference type="Proteomes" id="UP001589645"/>
    </source>
</evidence>
<accession>A0ABV5HPP9</accession>
<protein>
    <submittedName>
        <fullName evidence="2">PPC domain-containing DNA-binding protein</fullName>
    </submittedName>
</protein>
<dbReference type="InterPro" id="IPR005175">
    <property type="entry name" value="PPC_dom"/>
</dbReference>
<dbReference type="PANTHER" id="PTHR34988">
    <property type="entry name" value="PROTEIN, PUTATIVE-RELATED"/>
    <property type="match status" value="1"/>
</dbReference>
<dbReference type="CDD" id="cd11378">
    <property type="entry name" value="DUF296"/>
    <property type="match status" value="1"/>
</dbReference>
<keyword evidence="2" id="KW-0238">DNA-binding</keyword>
<organism evidence="2 3">
    <name type="scientific">Vibrio olivae</name>
    <dbReference type="NCBI Taxonomy" id="1243002"/>
    <lineage>
        <taxon>Bacteria</taxon>
        <taxon>Pseudomonadati</taxon>
        <taxon>Pseudomonadota</taxon>
        <taxon>Gammaproteobacteria</taxon>
        <taxon>Vibrionales</taxon>
        <taxon>Vibrionaceae</taxon>
        <taxon>Vibrio</taxon>
    </lineage>
</organism>
<dbReference type="GO" id="GO:0003677">
    <property type="term" value="F:DNA binding"/>
    <property type="evidence" value="ECO:0007669"/>
    <property type="project" value="UniProtKB-KW"/>
</dbReference>
<dbReference type="Gene3D" id="3.30.1330.80">
    <property type="entry name" value="Hypothetical protein, similar to alpha- acetolactate decarboxylase, domain 2"/>
    <property type="match status" value="1"/>
</dbReference>
<dbReference type="PANTHER" id="PTHR34988:SF1">
    <property type="entry name" value="DNA-BINDING PROTEIN"/>
    <property type="match status" value="1"/>
</dbReference>
<dbReference type="Pfam" id="PF03479">
    <property type="entry name" value="PCC"/>
    <property type="match status" value="1"/>
</dbReference>
<comment type="caution">
    <text evidence="2">The sequence shown here is derived from an EMBL/GenBank/DDBJ whole genome shotgun (WGS) entry which is preliminary data.</text>
</comment>
<gene>
    <name evidence="2" type="ORF">ACFFUV_14805</name>
</gene>
<evidence type="ECO:0000313" key="2">
    <source>
        <dbReference type="EMBL" id="MFB9136241.1"/>
    </source>
</evidence>